<keyword evidence="7" id="KW-1003">Cell membrane</keyword>
<feature type="transmembrane region" description="Helical" evidence="13">
    <location>
        <begin position="12"/>
        <end position="35"/>
    </location>
</feature>
<evidence type="ECO:0000256" key="12">
    <source>
        <dbReference type="ARBA" id="ARBA00031636"/>
    </source>
</evidence>
<evidence type="ECO:0000256" key="6">
    <source>
        <dbReference type="ARBA" id="ARBA00022449"/>
    </source>
</evidence>
<comment type="caution">
    <text evidence="14">The sequence shown here is derived from an EMBL/GenBank/DDBJ whole genome shotgun (WGS) entry which is preliminary data.</text>
</comment>
<evidence type="ECO:0000313" key="14">
    <source>
        <dbReference type="EMBL" id="MBC8557339.1"/>
    </source>
</evidence>
<keyword evidence="11 13" id="KW-0472">Membrane</keyword>
<gene>
    <name evidence="14" type="ORF">H8700_06435</name>
</gene>
<feature type="transmembrane region" description="Helical" evidence="13">
    <location>
        <begin position="196"/>
        <end position="219"/>
    </location>
</feature>
<protein>
    <recommendedName>
        <fullName evidence="4">Probable multidrug resistance protein NorM</fullName>
    </recommendedName>
    <alternativeName>
        <fullName evidence="12">Multidrug-efflux transporter</fullName>
    </alternativeName>
</protein>
<feature type="transmembrane region" description="Helical" evidence="13">
    <location>
        <begin position="240"/>
        <end position="265"/>
    </location>
</feature>
<keyword evidence="8 13" id="KW-0812">Transmembrane</keyword>
<dbReference type="InterPro" id="IPR050222">
    <property type="entry name" value="MATE_MdtK"/>
</dbReference>
<dbReference type="Pfam" id="PF01554">
    <property type="entry name" value="MatE"/>
    <property type="match status" value="2"/>
</dbReference>
<name>A0ABR7MU53_9FIRM</name>
<feature type="transmembrane region" description="Helical" evidence="13">
    <location>
        <begin position="359"/>
        <end position="382"/>
    </location>
</feature>
<feature type="transmembrane region" description="Helical" evidence="13">
    <location>
        <begin position="316"/>
        <end position="339"/>
    </location>
</feature>
<dbReference type="EMBL" id="JACRSW010000027">
    <property type="protein sequence ID" value="MBC8557339.1"/>
    <property type="molecule type" value="Genomic_DNA"/>
</dbReference>
<feature type="transmembrane region" description="Helical" evidence="13">
    <location>
        <begin position="134"/>
        <end position="151"/>
    </location>
</feature>
<evidence type="ECO:0000256" key="4">
    <source>
        <dbReference type="ARBA" id="ARBA00020268"/>
    </source>
</evidence>
<evidence type="ECO:0000256" key="10">
    <source>
        <dbReference type="ARBA" id="ARBA00023065"/>
    </source>
</evidence>
<dbReference type="PANTHER" id="PTHR43298">
    <property type="entry name" value="MULTIDRUG RESISTANCE PROTEIN NORM-RELATED"/>
    <property type="match status" value="1"/>
</dbReference>
<comment type="similarity">
    <text evidence="3">Belongs to the multi antimicrobial extrusion (MATE) (TC 2.A.66.1) family.</text>
</comment>
<accession>A0ABR7MU53</accession>
<evidence type="ECO:0000256" key="9">
    <source>
        <dbReference type="ARBA" id="ARBA00022989"/>
    </source>
</evidence>
<dbReference type="InterPro" id="IPR002528">
    <property type="entry name" value="MATE_fam"/>
</dbReference>
<evidence type="ECO:0000256" key="7">
    <source>
        <dbReference type="ARBA" id="ARBA00022475"/>
    </source>
</evidence>
<evidence type="ECO:0000256" key="11">
    <source>
        <dbReference type="ARBA" id="ARBA00023136"/>
    </source>
</evidence>
<proteinExistence type="inferred from homology"/>
<comment type="subcellular location">
    <subcellularLocation>
        <location evidence="2">Cell membrane</location>
        <topology evidence="2">Multi-pass membrane protein</topology>
    </subcellularLocation>
</comment>
<keyword evidence="15" id="KW-1185">Reference proteome</keyword>
<keyword evidence="10" id="KW-0406">Ion transport</keyword>
<feature type="transmembrane region" description="Helical" evidence="13">
    <location>
        <begin position="419"/>
        <end position="439"/>
    </location>
</feature>
<evidence type="ECO:0000256" key="13">
    <source>
        <dbReference type="SAM" id="Phobius"/>
    </source>
</evidence>
<feature type="transmembrane region" description="Helical" evidence="13">
    <location>
        <begin position="60"/>
        <end position="82"/>
    </location>
</feature>
<comment type="function">
    <text evidence="1">Multidrug efflux pump.</text>
</comment>
<keyword evidence="6" id="KW-0050">Antiport</keyword>
<dbReference type="PANTHER" id="PTHR43298:SF2">
    <property type="entry name" value="FMN_FAD EXPORTER YEEO-RELATED"/>
    <property type="match status" value="1"/>
</dbReference>
<feature type="transmembrane region" description="Helical" evidence="13">
    <location>
        <begin position="271"/>
        <end position="288"/>
    </location>
</feature>
<dbReference type="NCBIfam" id="TIGR00797">
    <property type="entry name" value="matE"/>
    <property type="match status" value="1"/>
</dbReference>
<reference evidence="14 15" key="1">
    <citation type="submission" date="2020-08" db="EMBL/GenBank/DDBJ databases">
        <title>Genome public.</title>
        <authorList>
            <person name="Liu C."/>
            <person name="Sun Q."/>
        </authorList>
    </citation>
    <scope>NUCLEOTIDE SEQUENCE [LARGE SCALE GENOMIC DNA]</scope>
    <source>
        <strain evidence="14 15">BX3</strain>
    </source>
</reference>
<feature type="transmembrane region" description="Helical" evidence="13">
    <location>
        <begin position="94"/>
        <end position="114"/>
    </location>
</feature>
<feature type="transmembrane region" description="Helical" evidence="13">
    <location>
        <begin position="394"/>
        <end position="413"/>
    </location>
</feature>
<evidence type="ECO:0000256" key="1">
    <source>
        <dbReference type="ARBA" id="ARBA00003408"/>
    </source>
</evidence>
<evidence type="ECO:0000256" key="8">
    <source>
        <dbReference type="ARBA" id="ARBA00022692"/>
    </source>
</evidence>
<dbReference type="PIRSF" id="PIRSF006603">
    <property type="entry name" value="DinF"/>
    <property type="match status" value="1"/>
</dbReference>
<dbReference type="InterPro" id="IPR048279">
    <property type="entry name" value="MdtK-like"/>
</dbReference>
<evidence type="ECO:0000256" key="5">
    <source>
        <dbReference type="ARBA" id="ARBA00022448"/>
    </source>
</evidence>
<keyword evidence="5" id="KW-0813">Transport</keyword>
<dbReference type="RefSeq" id="WP_249304420.1">
    <property type="nucleotide sequence ID" value="NZ_JACRSW010000027.1"/>
</dbReference>
<organism evidence="14 15">
    <name type="scientific">Jutongia hominis</name>
    <dbReference type="NCBI Taxonomy" id="2763664"/>
    <lineage>
        <taxon>Bacteria</taxon>
        <taxon>Bacillati</taxon>
        <taxon>Bacillota</taxon>
        <taxon>Clostridia</taxon>
        <taxon>Lachnospirales</taxon>
        <taxon>Lachnospiraceae</taxon>
        <taxon>Jutongia</taxon>
    </lineage>
</organism>
<evidence type="ECO:0000256" key="2">
    <source>
        <dbReference type="ARBA" id="ARBA00004651"/>
    </source>
</evidence>
<dbReference type="Proteomes" id="UP000637513">
    <property type="component" value="Unassembled WGS sequence"/>
</dbReference>
<evidence type="ECO:0000256" key="3">
    <source>
        <dbReference type="ARBA" id="ARBA00010199"/>
    </source>
</evidence>
<feature type="transmembrane region" description="Helical" evidence="13">
    <location>
        <begin position="163"/>
        <end position="184"/>
    </location>
</feature>
<keyword evidence="9 13" id="KW-1133">Transmembrane helix</keyword>
<sequence length="441" mass="48124">MNENFMKTKPVLPLLLSMSLPMMLSMLVNSLYNIIDSFFVAKISEDAMTALSLVFPVQNFINAVSIGFGIGINAVIAICMGANEVKKAHTAATIGLFLAICHAIVLTVGSIFLMPSFLKMFTTSQSVLSLGIQYSNIAFCFTIVSMTGISFEKIFQSVGKMTVTMISMCCGCITNIILDPFMIFGLGPFPAMGIKGAALATGIGQTVTLVIYLLIFILRPLSVHIHPKYWKADKKTIGKLYAIGIPATLNMALPSLLISLLNAILAAYSEVYILVLGIYYKLQTFLYLPANGIIQGMRPVIGFNYGAKEHKRVQQIYRIVLIMNGMIMLFGTVICLVIPDRLIGLFTTNPDTIRIGQTALRIISLGFLFSTFSITASGALEGLGKGIQSLIISLCRYLLFIIPAAFILSHLFGAVGVWHAFWIAELFTAFVAIALRHAIHE</sequence>
<evidence type="ECO:0000313" key="15">
    <source>
        <dbReference type="Proteomes" id="UP000637513"/>
    </source>
</evidence>